<dbReference type="STRING" id="1531966.A0A0A1TLX6"/>
<name>A0A0A1TLX6_9HYPO</name>
<dbReference type="Pfam" id="PF10273">
    <property type="entry name" value="WGG"/>
    <property type="match status" value="1"/>
</dbReference>
<evidence type="ECO:0000313" key="4">
    <source>
        <dbReference type="EMBL" id="CEJ91147.1"/>
    </source>
</evidence>
<evidence type="ECO:0008006" key="6">
    <source>
        <dbReference type="Google" id="ProtNLM"/>
    </source>
</evidence>
<feature type="region of interest" description="Disordered" evidence="3">
    <location>
        <begin position="140"/>
        <end position="202"/>
    </location>
</feature>
<reference evidence="4 5" key="1">
    <citation type="journal article" date="2015" name="Genome Announc.">
        <title>Draft Genome Sequence and Gene Annotation of the Entomopathogenic Fungus Verticillium hemipterigenum.</title>
        <authorList>
            <person name="Horn F."/>
            <person name="Habel A."/>
            <person name="Scharf D.H."/>
            <person name="Dworschak J."/>
            <person name="Brakhage A.A."/>
            <person name="Guthke R."/>
            <person name="Hertweck C."/>
            <person name="Linde J."/>
        </authorList>
    </citation>
    <scope>NUCLEOTIDE SEQUENCE [LARGE SCALE GENOMIC DNA]</scope>
</reference>
<organism evidence="4 5">
    <name type="scientific">[Torrubiella] hemipterigena</name>
    <dbReference type="NCBI Taxonomy" id="1531966"/>
    <lineage>
        <taxon>Eukaryota</taxon>
        <taxon>Fungi</taxon>
        <taxon>Dikarya</taxon>
        <taxon>Ascomycota</taxon>
        <taxon>Pezizomycotina</taxon>
        <taxon>Sordariomycetes</taxon>
        <taxon>Hypocreomycetidae</taxon>
        <taxon>Hypocreales</taxon>
        <taxon>Clavicipitaceae</taxon>
        <taxon>Clavicipitaceae incertae sedis</taxon>
        <taxon>'Torrubiella' clade</taxon>
    </lineage>
</organism>
<dbReference type="GO" id="GO:0006364">
    <property type="term" value="P:rRNA processing"/>
    <property type="evidence" value="ECO:0007669"/>
    <property type="project" value="UniProtKB-KW"/>
</dbReference>
<proteinExistence type="inferred from homology"/>
<dbReference type="Proteomes" id="UP000039046">
    <property type="component" value="Unassembled WGS sequence"/>
</dbReference>
<comment type="similarity">
    <text evidence="1">Belongs to the TSR2 family.</text>
</comment>
<gene>
    <name evidence="4" type="ORF">VHEMI06880</name>
</gene>
<dbReference type="AlphaFoldDB" id="A0A0A1TLX6"/>
<dbReference type="OrthoDB" id="263560at2759"/>
<evidence type="ECO:0000256" key="1">
    <source>
        <dbReference type="ARBA" id="ARBA00006524"/>
    </source>
</evidence>
<evidence type="ECO:0000256" key="3">
    <source>
        <dbReference type="SAM" id="MobiDB-lite"/>
    </source>
</evidence>
<evidence type="ECO:0000256" key="2">
    <source>
        <dbReference type="ARBA" id="ARBA00022552"/>
    </source>
</evidence>
<feature type="compositionally biased region" description="Acidic residues" evidence="3">
    <location>
        <begin position="149"/>
        <end position="172"/>
    </location>
</feature>
<evidence type="ECO:0000313" key="5">
    <source>
        <dbReference type="Proteomes" id="UP000039046"/>
    </source>
</evidence>
<dbReference type="InterPro" id="IPR019398">
    <property type="entry name" value="Pre-rRNA_process_TSR2"/>
</dbReference>
<protein>
    <recommendedName>
        <fullName evidence="6">Pre-rRNA-processing protein TSR2</fullName>
    </recommendedName>
</protein>
<keyword evidence="5" id="KW-1185">Reference proteome</keyword>
<dbReference type="HOGENOM" id="CLU_074896_0_2_1"/>
<keyword evidence="2" id="KW-0698">rRNA processing</keyword>
<sequence length="202" mass="22490">MDTTIDLANLPPAADRQSNFEQGVACAMNLWPALTLSVQNKWGGDDSADKRDWFTGAIVDLFPEFTDDANAKSAQEADVEDVETVLLQVMMDEFDVNVDDDSAYELALQIIRIRMQCTVGEYTEVKELQQRFASKTGKVDQLFKKAEDPDQDTDAEPDDSAAESDDDDDVNMDEAPALVPTRKEKPAPQVDEDGFTMVTKKR</sequence>
<accession>A0A0A1TLX6</accession>
<dbReference type="EMBL" id="CDHN01000003">
    <property type="protein sequence ID" value="CEJ91147.1"/>
    <property type="molecule type" value="Genomic_DNA"/>
</dbReference>
<dbReference type="PANTHER" id="PTHR21250">
    <property type="entry name" value="PRE-RRNA-PROCESSING PROTEIN TSR2 HOMOLOG"/>
    <property type="match status" value="1"/>
</dbReference>